<keyword evidence="9" id="KW-1185">Reference proteome</keyword>
<dbReference type="InterPro" id="IPR004843">
    <property type="entry name" value="Calcineurin-like_PHP"/>
</dbReference>
<reference evidence="8 9" key="1">
    <citation type="submission" date="2016-04" db="EMBL/GenBank/DDBJ databases">
        <authorList>
            <person name="Chen L."/>
            <person name="Zhuang W."/>
            <person name="Wang G."/>
        </authorList>
    </citation>
    <scope>NUCLEOTIDE SEQUENCE [LARGE SCALE GENOMIC DNA]</scope>
    <source>
        <strain evidence="9">GR20</strain>
    </source>
</reference>
<protein>
    <submittedName>
        <fullName evidence="8">UDP-2,3-diacylglucosamine hydrolase</fullName>
    </submittedName>
</protein>
<keyword evidence="4 8" id="KW-0378">Hydrolase</keyword>
<feature type="domain" description="Calcineurin-like phosphoesterase" evidence="7">
    <location>
        <begin position="39"/>
        <end position="244"/>
    </location>
</feature>
<keyword evidence="3" id="KW-0479">Metal-binding</keyword>
<dbReference type="PANTHER" id="PTHR34990:SF1">
    <property type="entry name" value="UDP-2,3-DIACYLGLUCOSAMINE HYDROLASE"/>
    <property type="match status" value="1"/>
</dbReference>
<dbReference type="InterPro" id="IPR043461">
    <property type="entry name" value="LpxH-like"/>
</dbReference>
<evidence type="ECO:0000313" key="9">
    <source>
        <dbReference type="Proteomes" id="UP000192277"/>
    </source>
</evidence>
<evidence type="ECO:0000256" key="2">
    <source>
        <dbReference type="ARBA" id="ARBA00022519"/>
    </source>
</evidence>
<keyword evidence="2" id="KW-0997">Cell inner membrane</keyword>
<keyword evidence="6" id="KW-0464">Manganese</keyword>
<evidence type="ECO:0000256" key="1">
    <source>
        <dbReference type="ARBA" id="ARBA00022475"/>
    </source>
</evidence>
<sequence>MLTGKRVNRLRFIAKSQNSPPPEGAGGKPDLRQMDADKKIYFLSDFHLGSPDHASSLVREKRIVEFLEEIRKDAAEIFIVGDMFDFWYEYRTVVPRNHVRLLGKLAEITDSGIPVHFFVGNHDMWMKDYFQQELNIPVYFEPHAFEFNNKKFWVGHGDGLGPGDHGYKMMKKVFRSPVCQWLFGILPPYIGMGLANYLSRRSRTVTGSADEKFYGEEGEWLITYCKDVLKQKHYDYLVFGHRHLPIDFTLKGGSRYINLGDWIRYYTYAVFDGEKLVLTTRYPELESKIVRQ</sequence>
<organism evidence="8 9">
    <name type="scientific">Niastella koreensis</name>
    <dbReference type="NCBI Taxonomy" id="354356"/>
    <lineage>
        <taxon>Bacteria</taxon>
        <taxon>Pseudomonadati</taxon>
        <taxon>Bacteroidota</taxon>
        <taxon>Chitinophagia</taxon>
        <taxon>Chitinophagales</taxon>
        <taxon>Chitinophagaceae</taxon>
        <taxon>Niastella</taxon>
    </lineage>
</organism>
<dbReference type="InterPro" id="IPR029052">
    <property type="entry name" value="Metallo-depent_PP-like"/>
</dbReference>
<evidence type="ECO:0000259" key="7">
    <source>
        <dbReference type="Pfam" id="PF00149"/>
    </source>
</evidence>
<keyword evidence="1" id="KW-1003">Cell membrane</keyword>
<dbReference type="EMBL" id="LWBO01000012">
    <property type="protein sequence ID" value="OQP48690.1"/>
    <property type="molecule type" value="Genomic_DNA"/>
</dbReference>
<dbReference type="PANTHER" id="PTHR34990">
    <property type="entry name" value="UDP-2,3-DIACYLGLUCOSAMINE HYDROLASE-RELATED"/>
    <property type="match status" value="1"/>
</dbReference>
<dbReference type="Pfam" id="PF00149">
    <property type="entry name" value="Metallophos"/>
    <property type="match status" value="1"/>
</dbReference>
<dbReference type="Proteomes" id="UP000192277">
    <property type="component" value="Unassembled WGS sequence"/>
</dbReference>
<dbReference type="Gene3D" id="3.60.21.10">
    <property type="match status" value="1"/>
</dbReference>
<accession>A0ABX3NXF6</accession>
<comment type="caution">
    <text evidence="8">The sequence shown here is derived from an EMBL/GenBank/DDBJ whole genome shotgun (WGS) entry which is preliminary data.</text>
</comment>
<gene>
    <name evidence="8" type="ORF">A4D02_08275</name>
</gene>
<dbReference type="CDD" id="cd07398">
    <property type="entry name" value="MPP_YbbF-LpxH"/>
    <property type="match status" value="1"/>
</dbReference>
<evidence type="ECO:0000256" key="6">
    <source>
        <dbReference type="ARBA" id="ARBA00023211"/>
    </source>
</evidence>
<evidence type="ECO:0000256" key="5">
    <source>
        <dbReference type="ARBA" id="ARBA00023136"/>
    </source>
</evidence>
<evidence type="ECO:0000313" key="8">
    <source>
        <dbReference type="EMBL" id="OQP48690.1"/>
    </source>
</evidence>
<dbReference type="GO" id="GO:0016787">
    <property type="term" value="F:hydrolase activity"/>
    <property type="evidence" value="ECO:0007669"/>
    <property type="project" value="UniProtKB-KW"/>
</dbReference>
<evidence type="ECO:0000256" key="3">
    <source>
        <dbReference type="ARBA" id="ARBA00022723"/>
    </source>
</evidence>
<keyword evidence="5" id="KW-0472">Membrane</keyword>
<dbReference type="SUPFAM" id="SSF56300">
    <property type="entry name" value="Metallo-dependent phosphatases"/>
    <property type="match status" value="1"/>
</dbReference>
<name>A0ABX3NXF6_9BACT</name>
<evidence type="ECO:0000256" key="4">
    <source>
        <dbReference type="ARBA" id="ARBA00022801"/>
    </source>
</evidence>
<proteinExistence type="predicted"/>